<dbReference type="AlphaFoldDB" id="A0A5N5ST97"/>
<proteinExistence type="predicted"/>
<gene>
    <name evidence="2" type="ORF">Anas_08866</name>
</gene>
<sequence length="104" mass="11910">MDITNKPGPTSKRKYKLGFHLGGKITSYVAIFLAILPKTYSQSMIDLYCDGEHLICYDEKFEFPYPICVSNTCTCRNGSCVHFTTINNEFYDYYCGECGKIFII</sequence>
<feature type="transmembrane region" description="Helical" evidence="1">
    <location>
        <begin position="17"/>
        <end position="36"/>
    </location>
</feature>
<evidence type="ECO:0000313" key="3">
    <source>
        <dbReference type="Proteomes" id="UP000326759"/>
    </source>
</evidence>
<keyword evidence="3" id="KW-1185">Reference proteome</keyword>
<keyword evidence="1" id="KW-0812">Transmembrane</keyword>
<name>A0A5N5ST97_9CRUS</name>
<keyword evidence="1" id="KW-0472">Membrane</keyword>
<reference evidence="2 3" key="1">
    <citation type="journal article" date="2019" name="PLoS Biol.">
        <title>Sex chromosomes control vertical transmission of feminizing Wolbachia symbionts in an isopod.</title>
        <authorList>
            <person name="Becking T."/>
            <person name="Chebbi M.A."/>
            <person name="Giraud I."/>
            <person name="Moumen B."/>
            <person name="Laverre T."/>
            <person name="Caubet Y."/>
            <person name="Peccoud J."/>
            <person name="Gilbert C."/>
            <person name="Cordaux R."/>
        </authorList>
    </citation>
    <scope>NUCLEOTIDE SEQUENCE [LARGE SCALE GENOMIC DNA]</scope>
    <source>
        <strain evidence="2">ANa2</strain>
        <tissue evidence="2">Whole body excluding digestive tract and cuticle</tissue>
    </source>
</reference>
<evidence type="ECO:0000313" key="2">
    <source>
        <dbReference type="EMBL" id="KAB7497135.1"/>
    </source>
</evidence>
<comment type="caution">
    <text evidence="2">The sequence shown here is derived from an EMBL/GenBank/DDBJ whole genome shotgun (WGS) entry which is preliminary data.</text>
</comment>
<dbReference type="EMBL" id="SEYY01020654">
    <property type="protein sequence ID" value="KAB7497135.1"/>
    <property type="molecule type" value="Genomic_DNA"/>
</dbReference>
<dbReference type="OrthoDB" id="10303450at2759"/>
<keyword evidence="1" id="KW-1133">Transmembrane helix</keyword>
<evidence type="ECO:0000256" key="1">
    <source>
        <dbReference type="SAM" id="Phobius"/>
    </source>
</evidence>
<organism evidence="2 3">
    <name type="scientific">Armadillidium nasatum</name>
    <dbReference type="NCBI Taxonomy" id="96803"/>
    <lineage>
        <taxon>Eukaryota</taxon>
        <taxon>Metazoa</taxon>
        <taxon>Ecdysozoa</taxon>
        <taxon>Arthropoda</taxon>
        <taxon>Crustacea</taxon>
        <taxon>Multicrustacea</taxon>
        <taxon>Malacostraca</taxon>
        <taxon>Eumalacostraca</taxon>
        <taxon>Peracarida</taxon>
        <taxon>Isopoda</taxon>
        <taxon>Oniscidea</taxon>
        <taxon>Crinocheta</taxon>
        <taxon>Armadillidiidae</taxon>
        <taxon>Armadillidium</taxon>
    </lineage>
</organism>
<dbReference type="Proteomes" id="UP000326759">
    <property type="component" value="Unassembled WGS sequence"/>
</dbReference>
<accession>A0A5N5ST97</accession>
<protein>
    <submittedName>
        <fullName evidence="2">Uncharacterized protein</fullName>
    </submittedName>
</protein>